<dbReference type="EMBL" id="BNJQ01000002">
    <property type="protein sequence ID" value="GHP01887.1"/>
    <property type="molecule type" value="Genomic_DNA"/>
</dbReference>
<evidence type="ECO:0000313" key="2">
    <source>
        <dbReference type="EMBL" id="GHP01887.1"/>
    </source>
</evidence>
<proteinExistence type="predicted"/>
<protein>
    <submittedName>
        <fullName evidence="2">Uncharacterized protein</fullName>
    </submittedName>
</protein>
<evidence type="ECO:0000256" key="1">
    <source>
        <dbReference type="SAM" id="MobiDB-lite"/>
    </source>
</evidence>
<feature type="compositionally biased region" description="Gly residues" evidence="1">
    <location>
        <begin position="31"/>
        <end position="45"/>
    </location>
</feature>
<feature type="region of interest" description="Disordered" evidence="1">
    <location>
        <begin position="20"/>
        <end position="48"/>
    </location>
</feature>
<name>A0A830H9Y5_9CHLO</name>
<comment type="caution">
    <text evidence="2">The sequence shown here is derived from an EMBL/GenBank/DDBJ whole genome shotgun (WGS) entry which is preliminary data.</text>
</comment>
<gene>
    <name evidence="2" type="ORF">PPROV_000064400</name>
</gene>
<feature type="compositionally biased region" description="Low complexity" evidence="1">
    <location>
        <begin position="20"/>
        <end position="30"/>
    </location>
</feature>
<dbReference type="Proteomes" id="UP000660262">
    <property type="component" value="Unassembled WGS sequence"/>
</dbReference>
<accession>A0A830H9Y5</accession>
<feature type="compositionally biased region" description="Low complexity" evidence="1">
    <location>
        <begin position="84"/>
        <end position="105"/>
    </location>
</feature>
<reference evidence="2" key="1">
    <citation type="submission" date="2020-10" db="EMBL/GenBank/DDBJ databases">
        <title>Unveiling of a novel bifunctional photoreceptor, Dualchrome1, isolated from a cosmopolitan green alga.</title>
        <authorList>
            <person name="Suzuki S."/>
            <person name="Kawachi M."/>
        </authorList>
    </citation>
    <scope>NUCLEOTIDE SEQUENCE</scope>
    <source>
        <strain evidence="2">NIES 2893</strain>
    </source>
</reference>
<keyword evidence="3" id="KW-1185">Reference proteome</keyword>
<sequence length="144" mass="13244">MPLSPSSTGNKVPCSKCPCAAKGGSSSGASCGAGKGLAGGAGSKGNKGVSPASALLIAAAAAYTGFAYGKNLYSNKTSAGGSGSRTAGSKPKAAAAAANGKAPAAKPAPLPPVTDFEKSLMPGAASASVGFFSAAGFSAGAAAS</sequence>
<dbReference type="AlphaFoldDB" id="A0A830H9Y5"/>
<feature type="region of interest" description="Disordered" evidence="1">
    <location>
        <begin position="77"/>
        <end position="117"/>
    </location>
</feature>
<organism evidence="2 3">
    <name type="scientific">Pycnococcus provasolii</name>
    <dbReference type="NCBI Taxonomy" id="41880"/>
    <lineage>
        <taxon>Eukaryota</taxon>
        <taxon>Viridiplantae</taxon>
        <taxon>Chlorophyta</taxon>
        <taxon>Pseudoscourfieldiophyceae</taxon>
        <taxon>Pseudoscourfieldiales</taxon>
        <taxon>Pycnococcaceae</taxon>
        <taxon>Pycnococcus</taxon>
    </lineage>
</organism>
<evidence type="ECO:0000313" key="3">
    <source>
        <dbReference type="Proteomes" id="UP000660262"/>
    </source>
</evidence>